<dbReference type="InterPro" id="IPR000914">
    <property type="entry name" value="SBP_5_dom"/>
</dbReference>
<dbReference type="EMBL" id="CP011546">
    <property type="protein sequence ID" value="AKK10079.1"/>
    <property type="molecule type" value="Genomic_DNA"/>
</dbReference>
<gene>
    <name evidence="3" type="primary">oppA1</name>
    <name evidence="3" type="ORF">CUTER_00250</name>
</gene>
<dbReference type="GO" id="GO:0043190">
    <property type="term" value="C:ATP-binding cassette (ABC) transporter complex"/>
    <property type="evidence" value="ECO:0007669"/>
    <property type="project" value="InterPro"/>
</dbReference>
<reference evidence="4" key="2">
    <citation type="submission" date="2015-05" db="EMBL/GenBank/DDBJ databases">
        <title>Complete genome sequence of Corynebacterium uterequi DSM 45634, isolated from the uterus of a maiden mare.</title>
        <authorList>
            <person name="Ruckert C."/>
            <person name="Albersmeier A."/>
            <person name="Winkler A."/>
            <person name="Tauch A."/>
        </authorList>
    </citation>
    <scope>NUCLEOTIDE SEQUENCE [LARGE SCALE GENOMIC DNA]</scope>
    <source>
        <strain evidence="4">DSM 45634</strain>
    </source>
</reference>
<evidence type="ECO:0000313" key="3">
    <source>
        <dbReference type="EMBL" id="AKK10079.1"/>
    </source>
</evidence>
<dbReference type="Pfam" id="PF00496">
    <property type="entry name" value="SBP_bac_5"/>
    <property type="match status" value="1"/>
</dbReference>
<feature type="domain" description="Solute-binding protein family 5" evidence="2">
    <location>
        <begin position="110"/>
        <end position="475"/>
    </location>
</feature>
<name>A0A0G3H9R8_9CORY</name>
<dbReference type="GO" id="GO:0015833">
    <property type="term" value="P:peptide transport"/>
    <property type="evidence" value="ECO:0007669"/>
    <property type="project" value="TreeGrafter"/>
</dbReference>
<dbReference type="InterPro" id="IPR030678">
    <property type="entry name" value="Peptide/Ni-bd"/>
</dbReference>
<dbReference type="AlphaFoldDB" id="A0A0G3H9R8"/>
<reference evidence="3 4" key="1">
    <citation type="journal article" date="2015" name="Genome Announc.">
        <title>Virulence Factor Genes Detected in the Complete Genome Sequence of Corynebacterium uterequi DSM 45634, Isolated from the Uterus of a Maiden Mare.</title>
        <authorList>
            <person name="Ruckert C."/>
            <person name="Kriete M."/>
            <person name="Jaenicke S."/>
            <person name="Winkler A."/>
            <person name="Tauch A."/>
        </authorList>
    </citation>
    <scope>NUCLEOTIDE SEQUENCE [LARGE SCALE GENOMIC DNA]</scope>
    <source>
        <strain evidence="3 4">DSM 45634</strain>
    </source>
</reference>
<dbReference type="PATRIC" id="fig|1072256.5.peg.48"/>
<dbReference type="PIRSF" id="PIRSF002741">
    <property type="entry name" value="MppA"/>
    <property type="match status" value="1"/>
</dbReference>
<dbReference type="PROSITE" id="PS51257">
    <property type="entry name" value="PROKAR_LIPOPROTEIN"/>
    <property type="match status" value="1"/>
</dbReference>
<feature type="chain" id="PRO_5038357432" evidence="1">
    <location>
        <begin position="26"/>
        <end position="556"/>
    </location>
</feature>
<sequence length="556" mass="61147">MRDPKKALIASLASMSLLLTACGGAGSEVEAVNPEDVAASDIEPTSRDEIKDGGTLTTAVVEVPEQQNTFNADASQYTRYLWNWYNPVTVVSDGEGNYEPNPDYLTGYSAEEVDGNTVVTFDINEKATFNDGTPIDWTAFETTWIINNGKSEDYNPNSTDGYELITSVARGDSDKQAIVTFDGAYPWWEGLFMLLAHPALKEKKNYDSYLNEVHPEWGAGPFTVEKVDFNKGEASFVPNDKWWGDAPKLDKRVFRQMEDQAELNAFRNGELDAASAGNKDRYAAVSDMDGIDIRMATRTANSLLTLNAEAPNLADIKVRQAIATAIDRNQIGEIVFDGVPYTETPPGSFTLFGFQEGAEDNYSTAVEKFDPEAAKALLDEAGWTLAEGETIRTKDGEPLKVRYTVIGEDPVSNAMSIAVQSMLKNIGVDVVIENHPSSDFSKVFTSGDFDIFPMGFMSNDPFGVAYFGQMYASDSQLNLSHTGTPEFDKKIEELQKLPTAEEQIKRANELEDEAFQHYGLIPTFNGASIIAVKEDLVNYGAPGFSIVPLEDIGYKK</sequence>
<dbReference type="KEGG" id="cut:CUTER_00250"/>
<feature type="signal peptide" evidence="1">
    <location>
        <begin position="1"/>
        <end position="25"/>
    </location>
</feature>
<dbReference type="SUPFAM" id="SSF53850">
    <property type="entry name" value="Periplasmic binding protein-like II"/>
    <property type="match status" value="1"/>
</dbReference>
<protein>
    <submittedName>
        <fullName evidence="3">ABC-type dipeptide transport system, periplasmic component</fullName>
    </submittedName>
</protein>
<dbReference type="RefSeq" id="WP_047258738.1">
    <property type="nucleotide sequence ID" value="NZ_CP011546.1"/>
</dbReference>
<evidence type="ECO:0000256" key="1">
    <source>
        <dbReference type="SAM" id="SignalP"/>
    </source>
</evidence>
<dbReference type="GO" id="GO:0042597">
    <property type="term" value="C:periplasmic space"/>
    <property type="evidence" value="ECO:0007669"/>
    <property type="project" value="UniProtKB-ARBA"/>
</dbReference>
<dbReference type="Gene3D" id="3.40.190.10">
    <property type="entry name" value="Periplasmic binding protein-like II"/>
    <property type="match status" value="1"/>
</dbReference>
<proteinExistence type="predicted"/>
<keyword evidence="4" id="KW-1185">Reference proteome</keyword>
<dbReference type="OrthoDB" id="7888869at2"/>
<accession>A0A0G3H9R8</accession>
<dbReference type="Proteomes" id="UP000035548">
    <property type="component" value="Chromosome"/>
</dbReference>
<evidence type="ECO:0000259" key="2">
    <source>
        <dbReference type="Pfam" id="PF00496"/>
    </source>
</evidence>
<dbReference type="STRING" id="1072256.CUTER_00250"/>
<organism evidence="3 4">
    <name type="scientific">Corynebacterium uterequi</name>
    <dbReference type="NCBI Taxonomy" id="1072256"/>
    <lineage>
        <taxon>Bacteria</taxon>
        <taxon>Bacillati</taxon>
        <taxon>Actinomycetota</taxon>
        <taxon>Actinomycetes</taxon>
        <taxon>Mycobacteriales</taxon>
        <taxon>Corynebacteriaceae</taxon>
        <taxon>Corynebacterium</taxon>
    </lineage>
</organism>
<dbReference type="InterPro" id="IPR039424">
    <property type="entry name" value="SBP_5"/>
</dbReference>
<dbReference type="GO" id="GO:1904680">
    <property type="term" value="F:peptide transmembrane transporter activity"/>
    <property type="evidence" value="ECO:0007669"/>
    <property type="project" value="TreeGrafter"/>
</dbReference>
<dbReference type="PANTHER" id="PTHR30290:SF65">
    <property type="entry name" value="MONOACYL PHOSPHATIDYLINOSITOL TETRAMANNOSIDE-BINDING PROTEIN LPQW-RELATED"/>
    <property type="match status" value="1"/>
</dbReference>
<evidence type="ECO:0000313" key="4">
    <source>
        <dbReference type="Proteomes" id="UP000035548"/>
    </source>
</evidence>
<dbReference type="Gene3D" id="3.10.105.10">
    <property type="entry name" value="Dipeptide-binding Protein, Domain 3"/>
    <property type="match status" value="1"/>
</dbReference>
<dbReference type="PANTHER" id="PTHR30290">
    <property type="entry name" value="PERIPLASMIC BINDING COMPONENT OF ABC TRANSPORTER"/>
    <property type="match status" value="1"/>
</dbReference>
<keyword evidence="1" id="KW-0732">Signal</keyword>
<dbReference type="CDD" id="cd08501">
    <property type="entry name" value="PBP2_Lpqw"/>
    <property type="match status" value="1"/>
</dbReference>